<dbReference type="EMBL" id="FLQS01000010">
    <property type="protein sequence ID" value="SBS73779.1"/>
    <property type="molecule type" value="Genomic_DNA"/>
</dbReference>
<name>A0A1Y5P8Y3_9MYCO</name>
<proteinExistence type="predicted"/>
<dbReference type="AlphaFoldDB" id="A0A1Y5P8Y3"/>
<protein>
    <submittedName>
        <fullName evidence="1">Uncharacterized protein</fullName>
    </submittedName>
</protein>
<sequence length="123" mass="13459">MTAPFLGISDFTTEYQGTLSTGETTTATRLLQVVSDGIRGLKPDVDTEAAKQVLFEVVRDAMMYGDLGPLSSFQNITSKRQVSGAFDEGARAVIDYLTTRQRKLLGLDPVQAAPRGYFPKCDY</sequence>
<evidence type="ECO:0000313" key="1">
    <source>
        <dbReference type="EMBL" id="SBS73779.1"/>
    </source>
</evidence>
<reference evidence="1" key="1">
    <citation type="submission" date="2016-03" db="EMBL/GenBank/DDBJ databases">
        <authorList>
            <person name="Ploux O."/>
        </authorList>
    </citation>
    <scope>NUCLEOTIDE SEQUENCE</scope>
    <source>
        <strain evidence="1">UC10</strain>
    </source>
</reference>
<organism evidence="1">
    <name type="scientific">uncultured Mycobacterium sp</name>
    <dbReference type="NCBI Taxonomy" id="171292"/>
    <lineage>
        <taxon>Bacteria</taxon>
        <taxon>Bacillati</taxon>
        <taxon>Actinomycetota</taxon>
        <taxon>Actinomycetes</taxon>
        <taxon>Mycobacteriales</taxon>
        <taxon>Mycobacteriaceae</taxon>
        <taxon>Mycobacterium</taxon>
        <taxon>environmental samples</taxon>
    </lineage>
</organism>
<accession>A0A1Y5P8Y3</accession>
<gene>
    <name evidence="1" type="ORF">MHPYR_180058</name>
</gene>